<keyword evidence="2" id="KW-1185">Reference proteome</keyword>
<dbReference type="EMBL" id="FORI01000011">
    <property type="protein sequence ID" value="SFJ03135.1"/>
    <property type="molecule type" value="Genomic_DNA"/>
</dbReference>
<organism evidence="1 2">
    <name type="scientific">Treponema bryantii</name>
    <dbReference type="NCBI Taxonomy" id="163"/>
    <lineage>
        <taxon>Bacteria</taxon>
        <taxon>Pseudomonadati</taxon>
        <taxon>Spirochaetota</taxon>
        <taxon>Spirochaetia</taxon>
        <taxon>Spirochaetales</taxon>
        <taxon>Treponemataceae</taxon>
        <taxon>Treponema</taxon>
    </lineage>
</organism>
<proteinExistence type="predicted"/>
<sequence length="398" mass="44351">MIVLPLSAEGGVDFSGEIQTIWGASVSGTDNNTSAGRFLLGETSFTGTLDAYYDKSSAFAEAAVSYDATSNQLDWRVNELWLDYTASFWGIRIGRQKTAWGKADGIDITNVICPKDMSSFSSMTSDNSKLAIDALRLSFTGNQFTLDAYWIPFFTPSKLPLDEGNQLRKFIIPENSPYPMSLGTIEKPEIDIWNGEYGLKVSGYFPLMDVSLYGFYGWDDTPVLDYNITAQGIQINGKYKRLSMIGIDMAIPVKEIVIRTEAAFFPQKYFSVIEQRNEISALAGVDWMPSSWTLTAQYFCDYVFGSLVQLERSKAYTHGMTINVSKTFINETLELSLSGLLNFNDLDSFISPAAEYSLSDQIKLSCGAYIFIPGSENDGEYGKYKDLSSAYIKAKFNF</sequence>
<gene>
    <name evidence="1" type="ORF">SAMN04487775_111107</name>
</gene>
<protein>
    <submittedName>
        <fullName evidence="1">Uncharacterized protein</fullName>
    </submittedName>
</protein>
<accession>A0A1I3N2B1</accession>
<evidence type="ECO:0000313" key="2">
    <source>
        <dbReference type="Proteomes" id="UP000182737"/>
    </source>
</evidence>
<dbReference type="Proteomes" id="UP000182737">
    <property type="component" value="Unassembled WGS sequence"/>
</dbReference>
<dbReference type="Pfam" id="PF06980">
    <property type="entry name" value="DUF1302"/>
    <property type="match status" value="1"/>
</dbReference>
<name>A0A1I3N2B1_9SPIR</name>
<reference evidence="2" key="1">
    <citation type="submission" date="2016-10" db="EMBL/GenBank/DDBJ databases">
        <authorList>
            <person name="Varghese N."/>
            <person name="Submissions S."/>
        </authorList>
    </citation>
    <scope>NUCLEOTIDE SEQUENCE [LARGE SCALE GENOMIC DNA]</scope>
    <source>
        <strain evidence="2">XBD1002</strain>
    </source>
</reference>
<dbReference type="AlphaFoldDB" id="A0A1I3N2B1"/>
<evidence type="ECO:0000313" key="1">
    <source>
        <dbReference type="EMBL" id="SFJ03135.1"/>
    </source>
</evidence>
<dbReference type="InterPro" id="IPR010727">
    <property type="entry name" value="DUF1302"/>
</dbReference>